<comment type="caution">
    <text evidence="1">The sequence shown here is derived from an EMBL/GenBank/DDBJ whole genome shotgun (WGS) entry which is preliminary data.</text>
</comment>
<protein>
    <submittedName>
        <fullName evidence="1">Uncharacterized protein</fullName>
    </submittedName>
</protein>
<proteinExistence type="predicted"/>
<name>A0A1J5PCP4_9ZZZZ</name>
<gene>
    <name evidence="1" type="ORF">GALL_531600</name>
</gene>
<accession>A0A1J5PCP4</accession>
<dbReference type="AlphaFoldDB" id="A0A1J5PCP4"/>
<reference evidence="1" key="1">
    <citation type="submission" date="2016-10" db="EMBL/GenBank/DDBJ databases">
        <title>Sequence of Gallionella enrichment culture.</title>
        <authorList>
            <person name="Poehlein A."/>
            <person name="Muehling M."/>
            <person name="Daniel R."/>
        </authorList>
    </citation>
    <scope>NUCLEOTIDE SEQUENCE</scope>
</reference>
<sequence length="159" mass="17098">MAVAPAKIGSGDASDALLAQASRNMRERKTHHEHGGFDAAGKGVIAPGDASRHLDVDALIVRRVARDEFADQAQPVAFAARIGHPDGTQAARQACQMCIGAKHTTAIHRNDLVDSIAKNEAPIQYRHLALQKGLELAVEVALGIRRQGAFSLHRFISFH</sequence>
<organism evidence="1">
    <name type="scientific">mine drainage metagenome</name>
    <dbReference type="NCBI Taxonomy" id="410659"/>
    <lineage>
        <taxon>unclassified sequences</taxon>
        <taxon>metagenomes</taxon>
        <taxon>ecological metagenomes</taxon>
    </lineage>
</organism>
<dbReference type="EMBL" id="MLJW01007459">
    <property type="protein sequence ID" value="OIQ65284.1"/>
    <property type="molecule type" value="Genomic_DNA"/>
</dbReference>
<evidence type="ECO:0000313" key="1">
    <source>
        <dbReference type="EMBL" id="OIQ65284.1"/>
    </source>
</evidence>